<comment type="caution">
    <text evidence="5">The sequence shown here is derived from an EMBL/GenBank/DDBJ whole genome shotgun (WGS) entry which is preliminary data.</text>
</comment>
<comment type="similarity">
    <text evidence="4">Belongs to the class I-like SAM-binding methyltransferase superfamily. C5-methyltransferase family.</text>
</comment>
<dbReference type="PANTHER" id="PTHR46098:SF1">
    <property type="entry name" value="TRNA (CYTOSINE(38)-C(5))-METHYLTRANSFERASE"/>
    <property type="match status" value="1"/>
</dbReference>
<sequence length="203" mass="23967">KAIDSLTVEDIEKYKANCWLMSPPCQPYTRGGKSLDEKDQRAKGLLHLIDILPKLSDPPNYIFLENVLNFEKSKCREKLINQLCLTNYEITECLLTPLQFGIPNDRLRYYLMARKRTNTCELNDVILPDEYLKNVEINKTWPLPIMLKKDYQQEQNHLETSEEDVFNIPSLSTYLEELNEVEIKNYFVPEKYILKSYNFKFGK</sequence>
<evidence type="ECO:0000256" key="2">
    <source>
        <dbReference type="ARBA" id="ARBA00022679"/>
    </source>
</evidence>
<dbReference type="InterPro" id="IPR029063">
    <property type="entry name" value="SAM-dependent_MTases_sf"/>
</dbReference>
<proteinExistence type="inferred from homology"/>
<dbReference type="InterPro" id="IPR050750">
    <property type="entry name" value="C5-MTase"/>
</dbReference>
<dbReference type="SUPFAM" id="SSF53335">
    <property type="entry name" value="S-adenosyl-L-methionine-dependent methyltransferases"/>
    <property type="match status" value="1"/>
</dbReference>
<keyword evidence="2 4" id="KW-0808">Transferase</keyword>
<keyword evidence="1 4" id="KW-0489">Methyltransferase</keyword>
<accession>A0A2I1HW14</accession>
<evidence type="ECO:0000313" key="5">
    <source>
        <dbReference type="EMBL" id="PKY63016.1"/>
    </source>
</evidence>
<dbReference type="GO" id="GO:0008168">
    <property type="term" value="F:methyltransferase activity"/>
    <property type="evidence" value="ECO:0007669"/>
    <property type="project" value="UniProtKB-KW"/>
</dbReference>
<gene>
    <name evidence="5" type="ORF">RhiirA4_432883</name>
    <name evidence="6" type="ORF">RhiirA4_432903</name>
</gene>
<evidence type="ECO:0000313" key="6">
    <source>
        <dbReference type="EMBL" id="PKY63047.1"/>
    </source>
</evidence>
<dbReference type="EMBL" id="LLXI01008818">
    <property type="protein sequence ID" value="PKY63047.1"/>
    <property type="molecule type" value="Genomic_DNA"/>
</dbReference>
<keyword evidence="7" id="KW-1185">Reference proteome</keyword>
<dbReference type="GO" id="GO:0032259">
    <property type="term" value="P:methylation"/>
    <property type="evidence" value="ECO:0007669"/>
    <property type="project" value="UniProtKB-KW"/>
</dbReference>
<dbReference type="GO" id="GO:0005634">
    <property type="term" value="C:nucleus"/>
    <property type="evidence" value="ECO:0007669"/>
    <property type="project" value="TreeGrafter"/>
</dbReference>
<evidence type="ECO:0000256" key="3">
    <source>
        <dbReference type="ARBA" id="ARBA00022691"/>
    </source>
</evidence>
<name>A0A2I1HW14_9GLOM</name>
<dbReference type="AlphaFoldDB" id="A0A2I1HW14"/>
<evidence type="ECO:0000313" key="7">
    <source>
        <dbReference type="Proteomes" id="UP000234323"/>
    </source>
</evidence>
<dbReference type="Proteomes" id="UP000234323">
    <property type="component" value="Unassembled WGS sequence"/>
</dbReference>
<dbReference type="VEuPathDB" id="FungiDB:RhiirA1_413378"/>
<dbReference type="PANTHER" id="PTHR46098">
    <property type="entry name" value="TRNA (CYTOSINE(38)-C(5))-METHYLTRANSFERASE"/>
    <property type="match status" value="1"/>
</dbReference>
<feature type="non-terminal residue" evidence="5">
    <location>
        <position position="1"/>
    </location>
</feature>
<evidence type="ECO:0000256" key="1">
    <source>
        <dbReference type="ARBA" id="ARBA00022603"/>
    </source>
</evidence>
<dbReference type="PROSITE" id="PS51679">
    <property type="entry name" value="SAM_MT_C5"/>
    <property type="match status" value="1"/>
</dbReference>
<dbReference type="EMBL" id="LLXI01008734">
    <property type="protein sequence ID" value="PKY63016.1"/>
    <property type="molecule type" value="Genomic_DNA"/>
</dbReference>
<evidence type="ECO:0000256" key="4">
    <source>
        <dbReference type="PROSITE-ProRule" id="PRU01016"/>
    </source>
</evidence>
<organism evidence="5 7">
    <name type="scientific">Rhizophagus irregularis</name>
    <dbReference type="NCBI Taxonomy" id="588596"/>
    <lineage>
        <taxon>Eukaryota</taxon>
        <taxon>Fungi</taxon>
        <taxon>Fungi incertae sedis</taxon>
        <taxon>Mucoromycota</taxon>
        <taxon>Glomeromycotina</taxon>
        <taxon>Glomeromycetes</taxon>
        <taxon>Glomerales</taxon>
        <taxon>Glomeraceae</taxon>
        <taxon>Rhizophagus</taxon>
    </lineage>
</organism>
<feature type="active site" evidence="4">
    <location>
        <position position="25"/>
    </location>
</feature>
<dbReference type="InterPro" id="IPR001525">
    <property type="entry name" value="C5_MeTfrase"/>
</dbReference>
<protein>
    <submittedName>
        <fullName evidence="5">S-adenosyl-L-methionine-dependent methyltransferase</fullName>
    </submittedName>
</protein>
<dbReference type="Pfam" id="PF00145">
    <property type="entry name" value="DNA_methylase"/>
    <property type="match status" value="1"/>
</dbReference>
<dbReference type="VEuPathDB" id="FungiDB:FUN_004681"/>
<dbReference type="VEuPathDB" id="FungiDB:RhiirFUN_006838"/>
<reference evidence="5 7" key="1">
    <citation type="submission" date="2015-10" db="EMBL/GenBank/DDBJ databases">
        <title>Genome analyses suggest a sexual origin of heterokaryosis in a supposedly ancient asexual fungus.</title>
        <authorList>
            <person name="Ropars J."/>
            <person name="Sedzielewska K."/>
            <person name="Noel J."/>
            <person name="Charron P."/>
            <person name="Farinelli L."/>
            <person name="Marton T."/>
            <person name="Kruger M."/>
            <person name="Pelin A."/>
            <person name="Brachmann A."/>
            <person name="Corradi N."/>
        </authorList>
    </citation>
    <scope>NUCLEOTIDE SEQUENCE [LARGE SCALE GENOMIC DNA]</scope>
    <source>
        <strain evidence="5 7">A4</strain>
    </source>
</reference>
<dbReference type="Gene3D" id="3.40.50.150">
    <property type="entry name" value="Vaccinia Virus protein VP39"/>
    <property type="match status" value="1"/>
</dbReference>
<keyword evidence="3 4" id="KW-0949">S-adenosyl-L-methionine</keyword>